<comment type="caution">
    <text evidence="1">The sequence shown here is derived from an EMBL/GenBank/DDBJ whole genome shotgun (WGS) entry which is preliminary data.</text>
</comment>
<dbReference type="EMBL" id="JASBWS010000099">
    <property type="protein sequence ID" value="KAJ9097869.1"/>
    <property type="molecule type" value="Genomic_DNA"/>
</dbReference>
<sequence>MVANAGAGPKPIPYKKLTAQRLADAITIALSPDAKLAATKLGQAIRQEHGEVAGVASFHRHLPLRHMRCDLQPNKVAVWWSTKYALRLNAFAAAVLLQRCLLEPTDIEPCRSREYLTTQKELFPLQGGVSSILGLMVTQTTAIAQLFYKPKKGIIKTFTVWPLVIVDLHTSLNSIPEFYGSTARHPQIDGIASGLAEGGKSLVLGFADAISGLVLTPKRGHEKHGVAGAIGGVFSSLLDLQLKPAFGVLGLVAHPIKGAFVSYDRWKRKGNDPLRASRLQGGRDALNLASENEQQEVIRRFQNGIHCTDQRRAELLREAELAMKEDEEYSSAPNTYAASRSGTSTPVPPYEEKRSCPEYAVEVQERPPTPPPKDTIQAGFFL</sequence>
<organism evidence="1 2">
    <name type="scientific">Naganishia adeliensis</name>
    <dbReference type="NCBI Taxonomy" id="92952"/>
    <lineage>
        <taxon>Eukaryota</taxon>
        <taxon>Fungi</taxon>
        <taxon>Dikarya</taxon>
        <taxon>Basidiomycota</taxon>
        <taxon>Agaricomycotina</taxon>
        <taxon>Tremellomycetes</taxon>
        <taxon>Filobasidiales</taxon>
        <taxon>Filobasidiaceae</taxon>
        <taxon>Naganishia</taxon>
    </lineage>
</organism>
<protein>
    <submittedName>
        <fullName evidence="1">Uncharacterized protein</fullName>
    </submittedName>
</protein>
<name>A0ACC2VEP9_9TREE</name>
<gene>
    <name evidence="1" type="ORF">QFC20_006092</name>
</gene>
<reference evidence="1" key="1">
    <citation type="submission" date="2023-04" db="EMBL/GenBank/DDBJ databases">
        <title>Draft Genome sequencing of Naganishia species isolated from polar environments using Oxford Nanopore Technology.</title>
        <authorList>
            <person name="Leo P."/>
            <person name="Venkateswaran K."/>
        </authorList>
    </citation>
    <scope>NUCLEOTIDE SEQUENCE</scope>
    <source>
        <strain evidence="1">MNA-CCFEE 5262</strain>
    </source>
</reference>
<accession>A0ACC2VEP9</accession>
<evidence type="ECO:0000313" key="2">
    <source>
        <dbReference type="Proteomes" id="UP001230649"/>
    </source>
</evidence>
<evidence type="ECO:0000313" key="1">
    <source>
        <dbReference type="EMBL" id="KAJ9097869.1"/>
    </source>
</evidence>
<proteinExistence type="predicted"/>
<dbReference type="Proteomes" id="UP001230649">
    <property type="component" value="Unassembled WGS sequence"/>
</dbReference>
<keyword evidence="2" id="KW-1185">Reference proteome</keyword>